<feature type="non-terminal residue" evidence="1">
    <location>
        <position position="110"/>
    </location>
</feature>
<name>A0AAD4DNC3_9AGAM</name>
<feature type="non-terminal residue" evidence="1">
    <location>
        <position position="1"/>
    </location>
</feature>
<sequence length="110" mass="12035">LAHRGCILENYPEDVLMPGERRSTLAKSKGIHDLTIHERFKLANALKNDALTVKSVATDARKSLTTSRVPVIVGEAPIANSLHTRGRRGFANGRIDWFGLTRLANASSSK</sequence>
<dbReference type="RefSeq" id="XP_041216427.1">
    <property type="nucleotide sequence ID" value="XM_041373995.1"/>
</dbReference>
<dbReference type="GeneID" id="64668293"/>
<protein>
    <submittedName>
        <fullName evidence="1">Uncharacterized protein</fullName>
    </submittedName>
</protein>
<gene>
    <name evidence="1" type="ORF">F5891DRAFT_932931</name>
</gene>
<evidence type="ECO:0000313" key="2">
    <source>
        <dbReference type="Proteomes" id="UP001195769"/>
    </source>
</evidence>
<reference evidence="1" key="1">
    <citation type="journal article" date="2020" name="New Phytol.">
        <title>Comparative genomics reveals dynamic genome evolution in host specialist ectomycorrhizal fungi.</title>
        <authorList>
            <person name="Lofgren L.A."/>
            <person name="Nguyen N.H."/>
            <person name="Vilgalys R."/>
            <person name="Ruytinx J."/>
            <person name="Liao H.L."/>
            <person name="Branco S."/>
            <person name="Kuo A."/>
            <person name="LaButti K."/>
            <person name="Lipzen A."/>
            <person name="Andreopoulos W."/>
            <person name="Pangilinan J."/>
            <person name="Riley R."/>
            <person name="Hundley H."/>
            <person name="Na H."/>
            <person name="Barry K."/>
            <person name="Grigoriev I.V."/>
            <person name="Stajich J.E."/>
            <person name="Kennedy P.G."/>
        </authorList>
    </citation>
    <scope>NUCLEOTIDE SEQUENCE</scope>
    <source>
        <strain evidence="1">FC203</strain>
    </source>
</reference>
<proteinExistence type="predicted"/>
<comment type="caution">
    <text evidence="1">The sequence shown here is derived from an EMBL/GenBank/DDBJ whole genome shotgun (WGS) entry which is preliminary data.</text>
</comment>
<evidence type="ECO:0000313" key="1">
    <source>
        <dbReference type="EMBL" id="KAG1885841.1"/>
    </source>
</evidence>
<organism evidence="1 2">
    <name type="scientific">Suillus fuscotomentosus</name>
    <dbReference type="NCBI Taxonomy" id="1912939"/>
    <lineage>
        <taxon>Eukaryota</taxon>
        <taxon>Fungi</taxon>
        <taxon>Dikarya</taxon>
        <taxon>Basidiomycota</taxon>
        <taxon>Agaricomycotina</taxon>
        <taxon>Agaricomycetes</taxon>
        <taxon>Agaricomycetidae</taxon>
        <taxon>Boletales</taxon>
        <taxon>Suillineae</taxon>
        <taxon>Suillaceae</taxon>
        <taxon>Suillus</taxon>
    </lineage>
</organism>
<dbReference type="Proteomes" id="UP001195769">
    <property type="component" value="Unassembled WGS sequence"/>
</dbReference>
<accession>A0AAD4DNC3</accession>
<dbReference type="EMBL" id="JABBWK010000314">
    <property type="protein sequence ID" value="KAG1885841.1"/>
    <property type="molecule type" value="Genomic_DNA"/>
</dbReference>
<keyword evidence="2" id="KW-1185">Reference proteome</keyword>
<dbReference type="AlphaFoldDB" id="A0AAD4DNC3"/>